<evidence type="ECO:0000313" key="1">
    <source>
        <dbReference type="EMBL" id="MYZ67221.1"/>
    </source>
</evidence>
<evidence type="ECO:0000313" key="2">
    <source>
        <dbReference type="Proteomes" id="UP000471300"/>
    </source>
</evidence>
<proteinExistence type="predicted"/>
<dbReference type="AlphaFoldDB" id="A0ABD6JCG3"/>
<sequence length="145" mass="16983">MQLSDLLNNNDNREIDLSKTRIKVTNFMDNQYQQLKYLANTSPLQSVSYDNVRVKTSPNNSIKDKTIRQLQAKEYVRIIDDCINSLDKIQATVFKGKIIQHLPGYRIEELTGYMHTRLHYYYNVSCVEFAKKLSLVTDIDLIVYK</sequence>
<protein>
    <recommendedName>
        <fullName evidence="3">Transcriptional regulator</fullName>
    </recommendedName>
</protein>
<evidence type="ECO:0008006" key="3">
    <source>
        <dbReference type="Google" id="ProtNLM"/>
    </source>
</evidence>
<organism evidence="1 2">
    <name type="scientific">Ligilactobacillus salivarius</name>
    <dbReference type="NCBI Taxonomy" id="1624"/>
    <lineage>
        <taxon>Bacteria</taxon>
        <taxon>Bacillati</taxon>
        <taxon>Bacillota</taxon>
        <taxon>Bacilli</taxon>
        <taxon>Lactobacillales</taxon>
        <taxon>Lactobacillaceae</taxon>
        <taxon>Ligilactobacillus</taxon>
    </lineage>
</organism>
<gene>
    <name evidence="1" type="ORF">FYL06_09810</name>
</gene>
<accession>A0ABD6JCG3</accession>
<dbReference type="Proteomes" id="UP000471300">
    <property type="component" value="Unassembled WGS sequence"/>
</dbReference>
<dbReference type="EMBL" id="VSTU01000032">
    <property type="protein sequence ID" value="MYZ67221.1"/>
    <property type="molecule type" value="Genomic_DNA"/>
</dbReference>
<dbReference type="RefSeq" id="WP_161017717.1">
    <property type="nucleotide sequence ID" value="NZ_VSTU01000032.1"/>
</dbReference>
<name>A0ABD6JCG3_9LACO</name>
<comment type="caution">
    <text evidence="1">The sequence shown here is derived from an EMBL/GenBank/DDBJ whole genome shotgun (WGS) entry which is preliminary data.</text>
</comment>
<reference evidence="1 2" key="1">
    <citation type="journal article" date="2020" name="Food Funct.">
        <title>Screening of Lactobacillus salivarius strains from the feces of Chinese populations and the evaluation of their effects against intestinal inflammation in mice.</title>
        <authorList>
            <person name="Zhai Q."/>
            <person name="Shen X."/>
            <person name="Cen S."/>
            <person name="Zhang C."/>
            <person name="Tian F."/>
            <person name="Zhao J."/>
            <person name="Zhang H."/>
            <person name="Xue Y."/>
            <person name="Chen W."/>
        </authorList>
    </citation>
    <scope>NUCLEOTIDE SEQUENCE [LARGE SCALE GENOMIC DNA]</scope>
    <source>
        <strain evidence="1 2">FZJTZ28M4.scaf</strain>
    </source>
</reference>